<evidence type="ECO:0000313" key="3">
    <source>
        <dbReference type="EMBL" id="CAK0782790.1"/>
    </source>
</evidence>
<dbReference type="PANTHER" id="PTHR47439">
    <property type="entry name" value="LOW MOLECULAR WEIGHT PHOSPHOTYROSINE PROTEIN PHOSPHATASE-RELATED"/>
    <property type="match status" value="1"/>
</dbReference>
<dbReference type="Pfam" id="PF01451">
    <property type="entry name" value="LMWPc"/>
    <property type="match status" value="1"/>
</dbReference>
<dbReference type="EMBL" id="CAUYUE010000007">
    <property type="protein sequence ID" value="CAK0782790.1"/>
    <property type="molecule type" value="Genomic_DNA"/>
</dbReference>
<feature type="region of interest" description="Disordered" evidence="1">
    <location>
        <begin position="53"/>
        <end position="73"/>
    </location>
</feature>
<reference evidence="3 4" key="1">
    <citation type="submission" date="2023-10" db="EMBL/GenBank/DDBJ databases">
        <authorList>
            <person name="Maclean D."/>
            <person name="Macfadyen A."/>
        </authorList>
    </citation>
    <scope>NUCLEOTIDE SEQUENCE [LARGE SCALE GENOMIC DNA]</scope>
</reference>
<sequence length="270" mass="29591">MKGTSELGRGLPLTRLYRPARLSGGLTSITKQHLTSLCSSCILRTLVKPPLPSRRLSGGRKARRSPIAMASTPKAAGSKTKVHVLFVCLGNICRSPTAEAVFRSVVERAGLQDQIVIDSCGTGGGNPDWYKEKGWAYHEGDPSDQRMLAAAAKRSVCLTSRSRPLRPEDMGTFEYILGMDFENNATIQVAADHWLARGKHIPSNYRQKVQLMCKYLNPDGGFKGIMEVPDPYYGGAKGFELVLDLLEDACTGLLQHIQEHDLHSRAAQVV</sequence>
<dbReference type="CDD" id="cd16343">
    <property type="entry name" value="LMWPTP"/>
    <property type="match status" value="1"/>
</dbReference>
<evidence type="ECO:0000259" key="2">
    <source>
        <dbReference type="SMART" id="SM00226"/>
    </source>
</evidence>
<name>A0AAV1I916_9CHLO</name>
<dbReference type="Gene3D" id="3.40.50.2300">
    <property type="match status" value="1"/>
</dbReference>
<evidence type="ECO:0000313" key="4">
    <source>
        <dbReference type="Proteomes" id="UP001314263"/>
    </source>
</evidence>
<proteinExistence type="predicted"/>
<dbReference type="SMART" id="SM00226">
    <property type="entry name" value="LMWPc"/>
    <property type="match status" value="1"/>
</dbReference>
<dbReference type="InterPro" id="IPR023485">
    <property type="entry name" value="Ptyr_pPase"/>
</dbReference>
<comment type="caution">
    <text evidence="3">The sequence shown here is derived from an EMBL/GenBank/DDBJ whole genome shotgun (WGS) entry which is preliminary data.</text>
</comment>
<gene>
    <name evidence="3" type="ORF">CVIRNUC_005985</name>
</gene>
<dbReference type="InterPro" id="IPR036196">
    <property type="entry name" value="Ptyr_pPase_sf"/>
</dbReference>
<dbReference type="AlphaFoldDB" id="A0AAV1I916"/>
<feature type="domain" description="Phosphotyrosine protein phosphatase I" evidence="2">
    <location>
        <begin position="82"/>
        <end position="256"/>
    </location>
</feature>
<evidence type="ECO:0000256" key="1">
    <source>
        <dbReference type="SAM" id="MobiDB-lite"/>
    </source>
</evidence>
<dbReference type="PANTHER" id="PTHR47439:SF1">
    <property type="entry name" value="ACID PHOSPHATASE"/>
    <property type="match status" value="1"/>
</dbReference>
<keyword evidence="4" id="KW-1185">Reference proteome</keyword>
<dbReference type="InterPro" id="IPR052995">
    <property type="entry name" value="LMW-PTP"/>
</dbReference>
<protein>
    <recommendedName>
        <fullName evidence="2">Phosphotyrosine protein phosphatase I domain-containing protein</fullName>
    </recommendedName>
</protein>
<dbReference type="Proteomes" id="UP001314263">
    <property type="component" value="Unassembled WGS sequence"/>
</dbReference>
<dbReference type="SUPFAM" id="SSF52788">
    <property type="entry name" value="Phosphotyrosine protein phosphatases I"/>
    <property type="match status" value="1"/>
</dbReference>
<organism evidence="3 4">
    <name type="scientific">Coccomyxa viridis</name>
    <dbReference type="NCBI Taxonomy" id="1274662"/>
    <lineage>
        <taxon>Eukaryota</taxon>
        <taxon>Viridiplantae</taxon>
        <taxon>Chlorophyta</taxon>
        <taxon>core chlorophytes</taxon>
        <taxon>Trebouxiophyceae</taxon>
        <taxon>Trebouxiophyceae incertae sedis</taxon>
        <taxon>Coccomyxaceae</taxon>
        <taxon>Coccomyxa</taxon>
    </lineage>
</organism>
<accession>A0AAV1I916</accession>